<evidence type="ECO:0000256" key="6">
    <source>
        <dbReference type="PIRSR" id="PIRSR000337-1"/>
    </source>
</evidence>
<protein>
    <recommendedName>
        <fullName evidence="7">Luciferase-like domain-containing protein</fullName>
    </recommendedName>
</protein>
<keyword evidence="1 6" id="KW-0285">Flavoprotein</keyword>
<evidence type="ECO:0000313" key="9">
    <source>
        <dbReference type="Proteomes" id="UP000236327"/>
    </source>
</evidence>
<dbReference type="GO" id="GO:0016705">
    <property type="term" value="F:oxidoreductase activity, acting on paired donors, with incorporation or reduction of molecular oxygen"/>
    <property type="evidence" value="ECO:0007669"/>
    <property type="project" value="InterPro"/>
</dbReference>
<evidence type="ECO:0000256" key="5">
    <source>
        <dbReference type="ARBA" id="ARBA00033748"/>
    </source>
</evidence>
<dbReference type="GO" id="GO:0004497">
    <property type="term" value="F:monooxygenase activity"/>
    <property type="evidence" value="ECO:0007669"/>
    <property type="project" value="UniProtKB-KW"/>
</dbReference>
<dbReference type="PANTHER" id="PTHR30011:SF16">
    <property type="entry name" value="C2H2 FINGER DOMAIN TRANSCRIPTION FACTOR (EUROFUNG)-RELATED"/>
    <property type="match status" value="1"/>
</dbReference>
<comment type="similarity">
    <text evidence="5">Belongs to the NtaA/SnaA/DszA monooxygenase family.</text>
</comment>
<dbReference type="RefSeq" id="WP_103098998.1">
    <property type="nucleotide sequence ID" value="NZ_LYMM01000084.1"/>
</dbReference>
<feature type="binding site" evidence="6">
    <location>
        <position position="58"/>
    </location>
    <ligand>
        <name>FMN</name>
        <dbReference type="ChEBI" id="CHEBI:58210"/>
    </ligand>
</feature>
<keyword evidence="3" id="KW-0560">Oxidoreductase</keyword>
<proteinExistence type="inferred from homology"/>
<dbReference type="EMBL" id="LYMM01000084">
    <property type="protein sequence ID" value="PNU02220.1"/>
    <property type="molecule type" value="Genomic_DNA"/>
</dbReference>
<feature type="binding site" evidence="6">
    <location>
        <position position="101"/>
    </location>
    <ligand>
        <name>FMN</name>
        <dbReference type="ChEBI" id="CHEBI:58210"/>
    </ligand>
</feature>
<dbReference type="InterPro" id="IPR051260">
    <property type="entry name" value="Diverse_substr_monoxygenases"/>
</dbReference>
<gene>
    <name evidence="8" type="ORF">A8V01_10140</name>
</gene>
<reference evidence="8 9" key="1">
    <citation type="submission" date="2016-05" db="EMBL/GenBank/DDBJ databases">
        <title>Complete genome sequence of Novosphingobium guangzhouense SA925(T).</title>
        <authorList>
            <person name="Sha S."/>
        </authorList>
    </citation>
    <scope>NUCLEOTIDE SEQUENCE [LARGE SCALE GENOMIC DNA]</scope>
    <source>
        <strain evidence="8 9">SA925</strain>
    </source>
</reference>
<dbReference type="CDD" id="cd01095">
    <property type="entry name" value="Nitrilotriacetate_monoxgenase"/>
    <property type="match status" value="1"/>
</dbReference>
<feature type="binding site" evidence="6">
    <location>
        <position position="155"/>
    </location>
    <ligand>
        <name>FMN</name>
        <dbReference type="ChEBI" id="CHEBI:58210"/>
    </ligand>
</feature>
<dbReference type="Gene3D" id="3.20.20.30">
    <property type="entry name" value="Luciferase-like domain"/>
    <property type="match status" value="1"/>
</dbReference>
<name>A0A2K2FTY2_9SPHN</name>
<dbReference type="Pfam" id="PF00296">
    <property type="entry name" value="Bac_luciferase"/>
    <property type="match status" value="1"/>
</dbReference>
<dbReference type="OrthoDB" id="9779442at2"/>
<evidence type="ECO:0000259" key="7">
    <source>
        <dbReference type="Pfam" id="PF00296"/>
    </source>
</evidence>
<feature type="domain" description="Luciferase-like" evidence="7">
    <location>
        <begin position="19"/>
        <end position="381"/>
    </location>
</feature>
<dbReference type="PANTHER" id="PTHR30011">
    <property type="entry name" value="ALKANESULFONATE MONOOXYGENASE-RELATED"/>
    <property type="match status" value="1"/>
</dbReference>
<evidence type="ECO:0000256" key="3">
    <source>
        <dbReference type="ARBA" id="ARBA00023002"/>
    </source>
</evidence>
<dbReference type="InterPro" id="IPR016215">
    <property type="entry name" value="NTA_MOA"/>
</dbReference>
<accession>A0A2K2FTY2</accession>
<organism evidence="8 9">
    <name type="scientific">Novosphingobium guangzhouense</name>
    <dbReference type="NCBI Taxonomy" id="1850347"/>
    <lineage>
        <taxon>Bacteria</taxon>
        <taxon>Pseudomonadati</taxon>
        <taxon>Pseudomonadota</taxon>
        <taxon>Alphaproteobacteria</taxon>
        <taxon>Sphingomonadales</taxon>
        <taxon>Sphingomonadaceae</taxon>
        <taxon>Novosphingobium</taxon>
    </lineage>
</organism>
<evidence type="ECO:0000313" key="8">
    <source>
        <dbReference type="EMBL" id="PNU02220.1"/>
    </source>
</evidence>
<feature type="binding site" evidence="6">
    <location>
        <position position="226"/>
    </location>
    <ligand>
        <name>FMN</name>
        <dbReference type="ChEBI" id="CHEBI:58210"/>
    </ligand>
</feature>
<evidence type="ECO:0000256" key="2">
    <source>
        <dbReference type="ARBA" id="ARBA00022643"/>
    </source>
</evidence>
<keyword evidence="2 6" id="KW-0288">FMN</keyword>
<evidence type="ECO:0000256" key="4">
    <source>
        <dbReference type="ARBA" id="ARBA00023033"/>
    </source>
</evidence>
<comment type="caution">
    <text evidence="8">The sequence shown here is derived from an EMBL/GenBank/DDBJ whole genome shotgun (WGS) entry which is preliminary data.</text>
</comment>
<dbReference type="NCBIfam" id="TIGR03860">
    <property type="entry name" value="FMN_nitrolo"/>
    <property type="match status" value="1"/>
</dbReference>
<dbReference type="InterPro" id="IPR011251">
    <property type="entry name" value="Luciferase-like_dom"/>
</dbReference>
<sequence length="454" mass="50583">MKSNNGHMKLGAFCGGSYHQAGWRHPDADNAFGHDFSRWVELARKLEAAKFDMMFIADTASPSDAQNPEVFRSISGGDNFEPMTLLAALSAHTTHLGLAATIATSYRPPYDAAREILSLDRISGGRVGWNIVTGISPDDAAQYADQTFVPQEQRYDRGEEFVDVVLKLWGSVEPGAYPRDKEGGAYKDLDRIHLINHVGRYYRVRGPLKGVASEQGRPLLIQAGQSEEGRAMASRVAEAIFTAQSTFEQAKAFRDDIRRRAAAWGRNPDHVKVMPGALVVVGETREEARDKWAELDTRIDLRAAQARLQLALKAHDLSGHDLDAPFPDVPPESIVSRGRHHVEAAKREGLTLREVLIRSSASNAHFAVIGTVRDVSDELQYWFEEGACDGFNIMPAVNPVSFEEFIAYVIPELQRRRLFRTEYEGSTLRENLQVPVDPLPLMDACRWEEAMLAN</sequence>
<dbReference type="InterPro" id="IPR036661">
    <property type="entry name" value="Luciferase-like_sf"/>
</dbReference>
<keyword evidence="4" id="KW-0503">Monooxygenase</keyword>
<dbReference type="AlphaFoldDB" id="A0A2K2FTY2"/>
<evidence type="ECO:0000256" key="1">
    <source>
        <dbReference type="ARBA" id="ARBA00022630"/>
    </source>
</evidence>
<dbReference type="PIRSF" id="PIRSF000337">
    <property type="entry name" value="NTA_MOA"/>
    <property type="match status" value="1"/>
</dbReference>
<keyword evidence="9" id="KW-1185">Reference proteome</keyword>
<dbReference type="Proteomes" id="UP000236327">
    <property type="component" value="Unassembled WGS sequence"/>
</dbReference>
<dbReference type="SUPFAM" id="SSF51679">
    <property type="entry name" value="Bacterial luciferase-like"/>
    <property type="match status" value="1"/>
</dbReference>